<feature type="transmembrane region" description="Helical" evidence="5">
    <location>
        <begin position="20"/>
        <end position="40"/>
    </location>
</feature>
<dbReference type="InterPro" id="IPR039587">
    <property type="entry name" value="TMEM248/TMEM219_dom"/>
</dbReference>
<dbReference type="Pfam" id="PF14940">
    <property type="entry name" value="TMEM219"/>
    <property type="match status" value="1"/>
</dbReference>
<evidence type="ECO:0000313" key="8">
    <source>
        <dbReference type="Proteomes" id="UP000271974"/>
    </source>
</evidence>
<feature type="domain" description="TMEM248/TMEM219" evidence="6">
    <location>
        <begin position="9"/>
        <end position="324"/>
    </location>
</feature>
<reference evidence="7 8" key="1">
    <citation type="submission" date="2019-01" db="EMBL/GenBank/DDBJ databases">
        <title>A draft genome assembly of the solar-powered sea slug Elysia chlorotica.</title>
        <authorList>
            <person name="Cai H."/>
            <person name="Li Q."/>
            <person name="Fang X."/>
            <person name="Li J."/>
            <person name="Curtis N.E."/>
            <person name="Altenburger A."/>
            <person name="Shibata T."/>
            <person name="Feng M."/>
            <person name="Maeda T."/>
            <person name="Schwartz J.A."/>
            <person name="Shigenobu S."/>
            <person name="Lundholm N."/>
            <person name="Nishiyama T."/>
            <person name="Yang H."/>
            <person name="Hasebe M."/>
            <person name="Li S."/>
            <person name="Pierce S.K."/>
            <person name="Wang J."/>
        </authorList>
    </citation>
    <scope>NUCLEOTIDE SEQUENCE [LARGE SCALE GENOMIC DNA]</scope>
    <source>
        <strain evidence="7">EC2010</strain>
        <tissue evidence="7">Whole organism of an adult</tissue>
    </source>
</reference>
<evidence type="ECO:0000256" key="1">
    <source>
        <dbReference type="ARBA" id="ARBA00004370"/>
    </source>
</evidence>
<evidence type="ECO:0000256" key="4">
    <source>
        <dbReference type="ARBA" id="ARBA00023136"/>
    </source>
</evidence>
<proteinExistence type="predicted"/>
<feature type="non-terminal residue" evidence="7">
    <location>
        <position position="374"/>
    </location>
</feature>
<keyword evidence="8" id="KW-1185">Reference proteome</keyword>
<name>A0A433SUA5_ELYCH</name>
<comment type="caution">
    <text evidence="7">The sequence shown here is derived from an EMBL/GenBank/DDBJ whole genome shotgun (WGS) entry which is preliminary data.</text>
</comment>
<dbReference type="STRING" id="188477.A0A433SUA5"/>
<dbReference type="EMBL" id="RQTK01001009">
    <property type="protein sequence ID" value="RUS72847.1"/>
    <property type="molecule type" value="Genomic_DNA"/>
</dbReference>
<evidence type="ECO:0000256" key="5">
    <source>
        <dbReference type="SAM" id="Phobius"/>
    </source>
</evidence>
<evidence type="ECO:0000256" key="3">
    <source>
        <dbReference type="ARBA" id="ARBA00022989"/>
    </source>
</evidence>
<dbReference type="OrthoDB" id="6329605at2759"/>
<comment type="subcellular location">
    <subcellularLocation>
        <location evidence="1">Membrane</location>
    </subcellularLocation>
</comment>
<dbReference type="PANTHER" id="PTHR16002:SF4">
    <property type="entry name" value="TMEM248_TMEM219 DOMAIN-CONTAINING PROTEIN"/>
    <property type="match status" value="1"/>
</dbReference>
<evidence type="ECO:0000256" key="2">
    <source>
        <dbReference type="ARBA" id="ARBA00022692"/>
    </source>
</evidence>
<dbReference type="PANTHER" id="PTHR16002">
    <property type="entry name" value="TRANSMEMBRANE PROTEIN 248-LIKE"/>
    <property type="match status" value="1"/>
</dbReference>
<accession>A0A433SUA5</accession>
<evidence type="ECO:0000259" key="6">
    <source>
        <dbReference type="Pfam" id="PF14940"/>
    </source>
</evidence>
<organism evidence="7 8">
    <name type="scientific">Elysia chlorotica</name>
    <name type="common">Eastern emerald elysia</name>
    <name type="synonym">Sea slug</name>
    <dbReference type="NCBI Taxonomy" id="188477"/>
    <lineage>
        <taxon>Eukaryota</taxon>
        <taxon>Metazoa</taxon>
        <taxon>Spiralia</taxon>
        <taxon>Lophotrochozoa</taxon>
        <taxon>Mollusca</taxon>
        <taxon>Gastropoda</taxon>
        <taxon>Heterobranchia</taxon>
        <taxon>Euthyneura</taxon>
        <taxon>Panpulmonata</taxon>
        <taxon>Sacoglossa</taxon>
        <taxon>Placobranchoidea</taxon>
        <taxon>Plakobranchidae</taxon>
        <taxon>Elysia</taxon>
    </lineage>
</organism>
<feature type="transmembrane region" description="Helical" evidence="5">
    <location>
        <begin position="340"/>
        <end position="357"/>
    </location>
</feature>
<keyword evidence="2 5" id="KW-0812">Transmembrane</keyword>
<keyword evidence="4 5" id="KW-0472">Membrane</keyword>
<evidence type="ECO:0000313" key="7">
    <source>
        <dbReference type="EMBL" id="RUS72847.1"/>
    </source>
</evidence>
<dbReference type="Proteomes" id="UP000271974">
    <property type="component" value="Unassembled WGS sequence"/>
</dbReference>
<dbReference type="AlphaFoldDB" id="A0A433SUA5"/>
<protein>
    <recommendedName>
        <fullName evidence="6">TMEM248/TMEM219 domain-containing protein</fullName>
    </recommendedName>
</protein>
<dbReference type="InterPro" id="IPR039493">
    <property type="entry name" value="TMEM248/TMEM219"/>
</dbReference>
<keyword evidence="3 5" id="KW-1133">Transmembrane helix</keyword>
<gene>
    <name evidence="7" type="ORF">EGW08_019384</name>
</gene>
<dbReference type="GO" id="GO:0016020">
    <property type="term" value="C:membrane"/>
    <property type="evidence" value="ECO:0007669"/>
    <property type="project" value="UniProtKB-SubCell"/>
</dbReference>
<sequence length="374" mass="40374">MALIIVENLRGFFNNRPPLVLFMICLASFAIALITFAYLVRIKDMPNPDVPEDWNTILTKFSGLEFCVSGRSNTPGTALPANSSSGSTALPTKVNIGDQHPADVLENIHNSIKDSAIISGAGATKAPAVPTPSAPAKTPASRLVKRNVGQQSIYAAALTGKGRISRQTMGSVANLTSVTIPLNMEIAPNAELRAVSLHIVSLIAEVSGKLLKLNGPGQHESLQISMRFPSNLSSDNCKEWQGKFCSLHVVNTCVTFSAPASVFPHTQRPAQSAMCKLENFATTPAEGVYLHNMTATELTVSGSWCSGGSRLTAEFSFDEALTVMLSQQDRSIINMHLMRTSYFLFVMVITLFCYAMIKGRPAKTKAVHIPYEKV</sequence>